<dbReference type="PROSITE" id="PS50011">
    <property type="entry name" value="PROTEIN_KINASE_DOM"/>
    <property type="match status" value="1"/>
</dbReference>
<dbReference type="Proteomes" id="UP000426265">
    <property type="component" value="Unassembled WGS sequence"/>
</dbReference>
<feature type="domain" description="Protein kinase" evidence="2">
    <location>
        <begin position="59"/>
        <end position="332"/>
    </location>
</feature>
<name>A0A654FD78_ARATH</name>
<evidence type="ECO:0000313" key="5">
    <source>
        <dbReference type="Proteomes" id="UP000426265"/>
    </source>
</evidence>
<dbReference type="CDD" id="cd06606">
    <property type="entry name" value="STKc_MAPKKK"/>
    <property type="match status" value="1"/>
</dbReference>
<dbReference type="ExpressionAtlas" id="A0A654FD78">
    <property type="expression patterns" value="baseline and differential"/>
</dbReference>
<dbReference type="EMBL" id="CACRSJ010000106">
    <property type="protein sequence ID" value="VYS59506.1"/>
    <property type="molecule type" value="Genomic_DNA"/>
</dbReference>
<dbReference type="SMART" id="SM00220">
    <property type="entry name" value="S_TKc"/>
    <property type="match status" value="1"/>
</dbReference>
<dbReference type="Pfam" id="PF00069">
    <property type="entry name" value="Pkinase"/>
    <property type="match status" value="1"/>
</dbReference>
<dbReference type="KEGG" id="ath:AT3G46160"/>
<dbReference type="OMA" id="DSWVVTR"/>
<organism evidence="4 5">
    <name type="scientific">Arabidopsis thaliana</name>
    <name type="common">Mouse-ear cress</name>
    <dbReference type="NCBI Taxonomy" id="3702"/>
    <lineage>
        <taxon>Eukaryota</taxon>
        <taxon>Viridiplantae</taxon>
        <taxon>Streptophyta</taxon>
        <taxon>Embryophyta</taxon>
        <taxon>Tracheophyta</taxon>
        <taxon>Spermatophyta</taxon>
        <taxon>Magnoliopsida</taxon>
        <taxon>eudicotyledons</taxon>
        <taxon>Gunneridae</taxon>
        <taxon>Pentapetalae</taxon>
        <taxon>rosids</taxon>
        <taxon>malvids</taxon>
        <taxon>Brassicales</taxon>
        <taxon>Brassicaceae</taxon>
        <taxon>Camelineae</taxon>
        <taxon>Arabidopsis</taxon>
    </lineage>
</organism>
<dbReference type="GO" id="GO:0004672">
    <property type="term" value="F:protein kinase activity"/>
    <property type="evidence" value="ECO:0007669"/>
    <property type="project" value="InterPro"/>
</dbReference>
<dbReference type="Araport" id="AT3G46160"/>
<dbReference type="PANTHER" id="PTHR48011">
    <property type="entry name" value="CCR4-NOT TRANSCRIPTIONAL COMPLEX SUBUNIT CAF120-RELATED"/>
    <property type="match status" value="1"/>
</dbReference>
<evidence type="ECO:0000313" key="4">
    <source>
        <dbReference type="EMBL" id="VYS59506.1"/>
    </source>
</evidence>
<feature type="region of interest" description="Disordered" evidence="1">
    <location>
        <begin position="368"/>
        <end position="393"/>
    </location>
</feature>
<feature type="region of interest" description="Disordered" evidence="1">
    <location>
        <begin position="1"/>
        <end position="49"/>
    </location>
</feature>
<evidence type="ECO:0000313" key="3">
    <source>
        <dbReference type="Araport" id="AT3G46160"/>
    </source>
</evidence>
<evidence type="ECO:0000256" key="1">
    <source>
        <dbReference type="SAM" id="MobiDB-lite"/>
    </source>
</evidence>
<dbReference type="SMR" id="A0A654FD78"/>
<reference evidence="4 5" key="1">
    <citation type="submission" date="2019-11" db="EMBL/GenBank/DDBJ databases">
        <authorList>
            <person name="Jiao W.-B."/>
            <person name="Schneeberger K."/>
        </authorList>
    </citation>
    <scope>NUCLEOTIDE SEQUENCE [LARGE SCALE GENOMIC DNA]</scope>
    <source>
        <strain evidence="5">cv. An-1</strain>
    </source>
</reference>
<evidence type="ECO:0000259" key="2">
    <source>
        <dbReference type="PROSITE" id="PS50011"/>
    </source>
</evidence>
<dbReference type="InterPro" id="IPR011009">
    <property type="entry name" value="Kinase-like_dom_sf"/>
</dbReference>
<dbReference type="InterPro" id="IPR052751">
    <property type="entry name" value="Plant_MAPKKK"/>
</dbReference>
<accession>A0A654FD78</accession>
<dbReference type="InterPro" id="IPR000719">
    <property type="entry name" value="Prot_kinase_dom"/>
</dbReference>
<dbReference type="PANTHER" id="PTHR48011:SF53">
    <property type="entry name" value="PROTEIN KINASE SUPERFAMILY PROTEIN"/>
    <property type="match status" value="1"/>
</dbReference>
<dbReference type="GO" id="GO:0005524">
    <property type="term" value="F:ATP binding"/>
    <property type="evidence" value="ECO:0007669"/>
    <property type="project" value="InterPro"/>
</dbReference>
<dbReference type="Gene3D" id="1.10.510.10">
    <property type="entry name" value="Transferase(Phosphotransferase) domain 1"/>
    <property type="match status" value="1"/>
</dbReference>
<dbReference type="GeneID" id="823759"/>
<protein>
    <recommendedName>
        <fullName evidence="2">Protein kinase domain-containing protein</fullName>
    </recommendedName>
</protein>
<dbReference type="InterPro" id="IPR008271">
    <property type="entry name" value="Ser/Thr_kinase_AS"/>
</dbReference>
<dbReference type="Gene3D" id="3.30.200.20">
    <property type="entry name" value="Phosphorylase Kinase, domain 1"/>
    <property type="match status" value="1"/>
</dbReference>
<dbReference type="RefSeq" id="NP_190202.1">
    <property type="nucleotide sequence ID" value="NM_114485.1"/>
</dbReference>
<gene>
    <name evidence="3" type="ordered locus">At3g46160</name>
    <name evidence="4" type="ORF">AN1_LOCUS14945</name>
</gene>
<dbReference type="SUPFAM" id="SSF56112">
    <property type="entry name" value="Protein kinase-like (PK-like)"/>
    <property type="match status" value="1"/>
</dbReference>
<dbReference type="AlphaFoldDB" id="A0A654FD78"/>
<dbReference type="PROSITE" id="PS00108">
    <property type="entry name" value="PROTEIN_KINASE_ST"/>
    <property type="match status" value="1"/>
</dbReference>
<proteinExistence type="predicted"/>
<sequence length="393" mass="45316">MPRSMSSDRLVQWDDDSNRPHKKLKHSTTISETSVIEDDADSSTQMGHSIKTIPKSDRWVVTRYLGNSSRSSVYLAESTIEGEEDYLPDEMTIKSIEISQASRLMNEEKFLSRLQNPFVVSFYGHEVTIEKDGKDPLLEKMYYNTLQEYSSGRNLATHIEKNRGKLPEDDVRSLANEILLGLKYIHEEKIIHCDIKPKNIILPFENNLFAQIAGFGKAIKKWSVEYGEGLGHRIGTSRLLPPEVMMDMVLDYGADVWAFGCTVLEMLTGERVWSEFGKLDWEGWKTLIGESGSVPYIPNYLSDKAKDFLAKCLERDPSKRWSVDSLLEHEFLKWIDEDEEEEIYEEEEDDFYDGIEDVDEEYEANLEAEAAVEEEEAIEIDEEYPKEESEDDL</sequence>